<keyword evidence="1" id="KW-0812">Transmembrane</keyword>
<dbReference type="Pfam" id="PF01757">
    <property type="entry name" value="Acyl_transf_3"/>
    <property type="match status" value="1"/>
</dbReference>
<sequence>MTKTGHDRGFFPLLDAIRWIAAVAVVLFHAPELFGFHLAKGYLAVDMFFVLSGVVVANAYEHRLLGVMDLRSFARVRLVRLYPLYLLGLAMGVVAALIAPGHRLDGMGLPLAVVAGALMIPRFWSVTVAGDPNLLLFPLNAPSWSLFFELLVNFGYALIVRQLTNRRIAIILALSGAAMILSSMLMHTLDLGWRPRQMPFGLVRTCFSFFAGVLIFRTSSWTGGFTARLPRWPTALGILLLVGAALSIAPGPRLDPFYDLLCAMLLFPLLVCCALPLTFSTRINTLFALGGTLSYALYVLHTPCHDLLDAFVPADVLGRSASLIGLAFLVLLLCFCQFVDMLYDRPVRRWLGGLQRHRPEVTVKDAVAAGDTASGPRA</sequence>
<feature type="transmembrane region" description="Helical" evidence="1">
    <location>
        <begin position="16"/>
        <end position="34"/>
    </location>
</feature>
<reference evidence="3 4" key="1">
    <citation type="submission" date="2022-12" db="EMBL/GenBank/DDBJ databases">
        <title>Sphingomonas abieness sp. nov., an endophytic bacterium isolated from Abies koreana.</title>
        <authorList>
            <person name="Jiang L."/>
            <person name="Lee J."/>
        </authorList>
    </citation>
    <scope>NUCLEOTIDE SEQUENCE [LARGE SCALE GENOMIC DNA]</scope>
    <source>
        <strain evidence="4">PAMB 00755</strain>
    </source>
</reference>
<keyword evidence="3" id="KW-0808">Transferase</keyword>
<keyword evidence="3" id="KW-0012">Acyltransferase</keyword>
<feature type="transmembrane region" description="Helical" evidence="1">
    <location>
        <begin position="284"/>
        <end position="301"/>
    </location>
</feature>
<evidence type="ECO:0000256" key="1">
    <source>
        <dbReference type="SAM" id="Phobius"/>
    </source>
</evidence>
<feature type="domain" description="Acyltransferase 3" evidence="2">
    <location>
        <begin position="14"/>
        <end position="335"/>
    </location>
</feature>
<feature type="transmembrane region" description="Helical" evidence="1">
    <location>
        <begin position="257"/>
        <end position="277"/>
    </location>
</feature>
<gene>
    <name evidence="3" type="ORF">PBT88_11600</name>
</gene>
<evidence type="ECO:0000313" key="3">
    <source>
        <dbReference type="EMBL" id="WBO20857.1"/>
    </source>
</evidence>
<dbReference type="EMBL" id="CP115174">
    <property type="protein sequence ID" value="WBO20857.1"/>
    <property type="molecule type" value="Genomic_DNA"/>
</dbReference>
<evidence type="ECO:0000313" key="4">
    <source>
        <dbReference type="Proteomes" id="UP001210865"/>
    </source>
</evidence>
<dbReference type="GO" id="GO:0016746">
    <property type="term" value="F:acyltransferase activity"/>
    <property type="evidence" value="ECO:0007669"/>
    <property type="project" value="UniProtKB-KW"/>
</dbReference>
<dbReference type="PANTHER" id="PTHR23028:SF134">
    <property type="entry name" value="PUTATIVE (AFU_ORTHOLOGUE AFUA_4G08520)-RELATED"/>
    <property type="match status" value="1"/>
</dbReference>
<feature type="transmembrane region" description="Helical" evidence="1">
    <location>
        <begin position="201"/>
        <end position="220"/>
    </location>
</feature>
<feature type="transmembrane region" description="Helical" evidence="1">
    <location>
        <begin position="321"/>
        <end position="343"/>
    </location>
</feature>
<dbReference type="PANTHER" id="PTHR23028">
    <property type="entry name" value="ACETYLTRANSFERASE"/>
    <property type="match status" value="1"/>
</dbReference>
<keyword evidence="1" id="KW-0472">Membrane</keyword>
<keyword evidence="4" id="KW-1185">Reference proteome</keyword>
<feature type="transmembrane region" description="Helical" evidence="1">
    <location>
        <begin position="41"/>
        <end position="60"/>
    </location>
</feature>
<accession>A0ABY7NJT5</accession>
<protein>
    <submittedName>
        <fullName evidence="3">Acyltransferase</fullName>
    </submittedName>
</protein>
<dbReference type="InterPro" id="IPR002656">
    <property type="entry name" value="Acyl_transf_3_dom"/>
</dbReference>
<organism evidence="3 4">
    <name type="scientific">Sphingomonas abietis</name>
    <dbReference type="NCBI Taxonomy" id="3012344"/>
    <lineage>
        <taxon>Bacteria</taxon>
        <taxon>Pseudomonadati</taxon>
        <taxon>Pseudomonadota</taxon>
        <taxon>Alphaproteobacteria</taxon>
        <taxon>Sphingomonadales</taxon>
        <taxon>Sphingomonadaceae</taxon>
        <taxon>Sphingomonas</taxon>
    </lineage>
</organism>
<feature type="transmembrane region" description="Helical" evidence="1">
    <location>
        <begin position="168"/>
        <end position="189"/>
    </location>
</feature>
<feature type="transmembrane region" description="Helical" evidence="1">
    <location>
        <begin position="232"/>
        <end position="251"/>
    </location>
</feature>
<feature type="transmembrane region" description="Helical" evidence="1">
    <location>
        <begin position="80"/>
        <end position="99"/>
    </location>
</feature>
<keyword evidence="1" id="KW-1133">Transmembrane helix</keyword>
<evidence type="ECO:0000259" key="2">
    <source>
        <dbReference type="Pfam" id="PF01757"/>
    </source>
</evidence>
<dbReference type="Proteomes" id="UP001210865">
    <property type="component" value="Chromosome"/>
</dbReference>
<dbReference type="RefSeq" id="WP_270075507.1">
    <property type="nucleotide sequence ID" value="NZ_CP115174.1"/>
</dbReference>
<proteinExistence type="predicted"/>
<name>A0ABY7NJT5_9SPHN</name>
<dbReference type="InterPro" id="IPR050879">
    <property type="entry name" value="Acyltransferase_3"/>
</dbReference>
<feature type="transmembrane region" description="Helical" evidence="1">
    <location>
        <begin position="144"/>
        <end position="161"/>
    </location>
</feature>